<evidence type="ECO:0000313" key="1">
    <source>
        <dbReference type="EMBL" id="MDG0847039.1"/>
    </source>
</evidence>
<dbReference type="AlphaFoldDB" id="A0A9X4L569"/>
<sequence length="119" mass="14206">MTRDILRPLRNKTVTVTGDLVNVYYKNKLDVNSTTKFNVGILLKNVIIDDKETDHIWLFERNKHYDKSKSMIGKRVKFKGIVNPYLKQKDGYYQEDYGIERKSNILLEETYDKEKPFKR</sequence>
<dbReference type="EMBL" id="JAMBQA010000008">
    <property type="protein sequence ID" value="MDG0847039.1"/>
    <property type="molecule type" value="Genomic_DNA"/>
</dbReference>
<evidence type="ECO:0000313" key="2">
    <source>
        <dbReference type="Proteomes" id="UP001152422"/>
    </source>
</evidence>
<dbReference type="Proteomes" id="UP001152422">
    <property type="component" value="Unassembled WGS sequence"/>
</dbReference>
<organism evidence="1 2">
    <name type="scientific">Staphylococcus equorum</name>
    <dbReference type="NCBI Taxonomy" id="246432"/>
    <lineage>
        <taxon>Bacteria</taxon>
        <taxon>Bacillati</taxon>
        <taxon>Bacillota</taxon>
        <taxon>Bacilli</taxon>
        <taxon>Bacillales</taxon>
        <taxon>Staphylococcaceae</taxon>
        <taxon>Staphylococcus</taxon>
    </lineage>
</organism>
<proteinExistence type="predicted"/>
<protein>
    <submittedName>
        <fullName evidence="1">Uncharacterized protein</fullName>
    </submittedName>
</protein>
<name>A0A9X4L569_9STAP</name>
<dbReference type="RefSeq" id="WP_107518133.1">
    <property type="nucleotide sequence ID" value="NZ_JAMBPY010000008.1"/>
</dbReference>
<accession>A0A9X4L569</accession>
<comment type="caution">
    <text evidence="1">The sequence shown here is derived from an EMBL/GenBank/DDBJ whole genome shotgun (WGS) entry which is preliminary data.</text>
</comment>
<keyword evidence="2" id="KW-1185">Reference proteome</keyword>
<gene>
    <name evidence="1" type="ORF">M4L89_12450</name>
</gene>
<reference evidence="1" key="1">
    <citation type="submission" date="2022-05" db="EMBL/GenBank/DDBJ databases">
        <title>Comparative genomics of Staphylococcus equorum isolates.</title>
        <authorList>
            <person name="Luelf R.H."/>
        </authorList>
    </citation>
    <scope>NUCLEOTIDE SEQUENCE</scope>
    <source>
        <strain evidence="1">TMW 2.2497</strain>
    </source>
</reference>